<feature type="domain" description="Pyridine nucleotide-disulphide oxidoreductase dimerisation" evidence="13">
    <location>
        <begin position="436"/>
        <end position="545"/>
    </location>
</feature>
<dbReference type="PRINTS" id="PR00368">
    <property type="entry name" value="FADPNR"/>
</dbReference>
<keyword evidence="10" id="KW-0547">Nucleotide-binding</keyword>
<comment type="cofactor">
    <cofactor evidence="10 12">
        <name>FAD</name>
        <dbReference type="ChEBI" id="CHEBI:57692"/>
    </cofactor>
    <text evidence="10 12">Binds 1 FAD per subunit.</text>
</comment>
<evidence type="ECO:0000256" key="6">
    <source>
        <dbReference type="ARBA" id="ARBA00023027"/>
    </source>
</evidence>
<evidence type="ECO:0000256" key="11">
    <source>
        <dbReference type="PIRSR" id="PIRSR000350-4"/>
    </source>
</evidence>
<evidence type="ECO:0000256" key="4">
    <source>
        <dbReference type="ARBA" id="ARBA00022827"/>
    </source>
</evidence>
<keyword evidence="8 12" id="KW-0676">Redox-active center</keyword>
<evidence type="ECO:0000259" key="13">
    <source>
        <dbReference type="Pfam" id="PF02852"/>
    </source>
</evidence>
<accession>A0A9P8CWM6</accession>
<evidence type="ECO:0000256" key="1">
    <source>
        <dbReference type="ARBA" id="ARBA00007532"/>
    </source>
</evidence>
<feature type="binding site" evidence="10">
    <location>
        <position position="132"/>
    </location>
    <ligand>
        <name>FAD</name>
        <dbReference type="ChEBI" id="CHEBI:57692"/>
    </ligand>
</feature>
<dbReference type="InterPro" id="IPR006258">
    <property type="entry name" value="Lipoamide_DH"/>
</dbReference>
<dbReference type="SUPFAM" id="SSF51905">
    <property type="entry name" value="FAD/NAD(P)-binding domain"/>
    <property type="match status" value="1"/>
</dbReference>
<dbReference type="GO" id="GO:0045333">
    <property type="term" value="P:cellular respiration"/>
    <property type="evidence" value="ECO:0007669"/>
    <property type="project" value="UniProtKB-ARBA"/>
</dbReference>
<comment type="miscellaneous">
    <text evidence="12">The active site is a redox-active disulfide bond.</text>
</comment>
<dbReference type="Pfam" id="PF02852">
    <property type="entry name" value="Pyr_redox_dim"/>
    <property type="match status" value="1"/>
</dbReference>
<feature type="binding site" evidence="10">
    <location>
        <begin position="268"/>
        <end position="275"/>
    </location>
    <ligand>
        <name>NAD(+)</name>
        <dbReference type="ChEBI" id="CHEBI:57540"/>
    </ligand>
</feature>
<dbReference type="GO" id="GO:0045254">
    <property type="term" value="C:pyruvate dehydrogenase complex"/>
    <property type="evidence" value="ECO:0007669"/>
    <property type="project" value="UniProtKB-ARBA"/>
</dbReference>
<dbReference type="InterPro" id="IPR004099">
    <property type="entry name" value="Pyr_nucl-diS_OxRdtase_dimer"/>
</dbReference>
<dbReference type="EC" id="1.8.1.4" evidence="2 12"/>
<sequence length="555" mass="58959">MLRLASSKTPLAQIAARHAPALRAPAFTSMPRLYSTATAASDSVGVLLFVDNRENIQRTHTKPTFPSCPSASPLEPQSDGRIEELDLVVIGGGPGGYVAAIKAAQLGLKTACVEKRGALGGTCLNVGCIPSKAMLNNSHIYHQTQHDLKSRGIDGKYTCKLGSVELNLPVMLKAKANAVSGLTKGIEGLFKKNKVAYHKGAGKFLSANEIEVTGLDGNVSTLKAKNILIATGSVPSGFPGIEIDEKQIVTSTGALDLQQVPKKMVVIGAGVIGLELGSVWQRLGAEVTVVEYLGAIGAGMDGDMAKAFHRTLSKQGFKFKLSTKVIGTEKLADGRVGVKVEAAKGGNPETLEADVVLVSIGRKPYTEGLGLENVGIQVDERGRIPIDSEFRTSVPNIRCIGDVTYGAMLAHKAEEEGIAAVEFITERHGHVNYDVIPSVIYTHPEVAWCGKSEEEVKKSGVAYNIGTFPFAANSRARTNADADGMVKMISDKETDRILGIHIMGPNAGEMIAEGVLAMEYNASSEDIARTCHAHPTLSEAFKEAAMATYNKPIHF</sequence>
<dbReference type="PANTHER" id="PTHR22912:SF151">
    <property type="entry name" value="DIHYDROLIPOYL DEHYDROGENASE, MITOCHONDRIAL"/>
    <property type="match status" value="1"/>
</dbReference>
<dbReference type="InterPro" id="IPR016156">
    <property type="entry name" value="FAD/NAD-linked_Rdtase_dimer_sf"/>
</dbReference>
<keyword evidence="7" id="KW-1015">Disulfide bond</keyword>
<keyword evidence="4 10" id="KW-0274">FAD</keyword>
<dbReference type="InterPro" id="IPR023753">
    <property type="entry name" value="FAD/NAD-binding_dom"/>
</dbReference>
<dbReference type="NCBIfam" id="TIGR01350">
    <property type="entry name" value="lipoamide_DH"/>
    <property type="match status" value="1"/>
</dbReference>
<dbReference type="InterPro" id="IPR036188">
    <property type="entry name" value="FAD/NAD-bd_sf"/>
</dbReference>
<feature type="binding site" evidence="10">
    <location>
        <position position="291"/>
    </location>
    <ligand>
        <name>NAD(+)</name>
        <dbReference type="ChEBI" id="CHEBI:57540"/>
    </ligand>
</feature>
<feature type="binding site" evidence="10">
    <location>
        <position position="361"/>
    </location>
    <ligand>
        <name>NAD(+)</name>
        <dbReference type="ChEBI" id="CHEBI:57540"/>
    </ligand>
</feature>
<dbReference type="GO" id="GO:0050660">
    <property type="term" value="F:flavin adenine dinucleotide binding"/>
    <property type="evidence" value="ECO:0007669"/>
    <property type="project" value="InterPro"/>
</dbReference>
<keyword evidence="5 12" id="KW-0560">Oxidoreductase</keyword>
<feature type="disulfide bond" description="Redox-active" evidence="11">
    <location>
        <begin position="123"/>
        <end position="128"/>
    </location>
</feature>
<dbReference type="Gene3D" id="3.50.50.60">
    <property type="entry name" value="FAD/NAD(P)-binding domain"/>
    <property type="match status" value="2"/>
</dbReference>
<evidence type="ECO:0000256" key="7">
    <source>
        <dbReference type="ARBA" id="ARBA00023157"/>
    </source>
</evidence>
<dbReference type="PROSITE" id="PS00076">
    <property type="entry name" value="PYRIDINE_REDOX_1"/>
    <property type="match status" value="1"/>
</dbReference>
<keyword evidence="3 12" id="KW-0285">Flavoprotein</keyword>
<dbReference type="InterPro" id="IPR050151">
    <property type="entry name" value="Class-I_Pyr_Nuc-Dis_Oxidored"/>
</dbReference>
<evidence type="ECO:0000313" key="16">
    <source>
        <dbReference type="Proteomes" id="UP000717515"/>
    </source>
</evidence>
<comment type="caution">
    <text evidence="15">The sequence shown here is derived from an EMBL/GenBank/DDBJ whole genome shotgun (WGS) entry which is preliminary data.</text>
</comment>
<feature type="binding site" evidence="10">
    <location>
        <begin position="408"/>
        <end position="411"/>
    </location>
    <ligand>
        <name>FAD</name>
        <dbReference type="ChEBI" id="CHEBI:57692"/>
    </ligand>
</feature>
<evidence type="ECO:0000256" key="8">
    <source>
        <dbReference type="ARBA" id="ARBA00023284"/>
    </source>
</evidence>
<feature type="binding site" evidence="10">
    <location>
        <begin position="231"/>
        <end position="233"/>
    </location>
    <ligand>
        <name>FAD</name>
        <dbReference type="ChEBI" id="CHEBI:57692"/>
    </ligand>
</feature>
<organism evidence="15 16">
    <name type="scientific">Mortierella alpina</name>
    <name type="common">Oleaginous fungus</name>
    <name type="synonym">Mortierella renispora</name>
    <dbReference type="NCBI Taxonomy" id="64518"/>
    <lineage>
        <taxon>Eukaryota</taxon>
        <taxon>Fungi</taxon>
        <taxon>Fungi incertae sedis</taxon>
        <taxon>Mucoromycota</taxon>
        <taxon>Mortierellomycotina</taxon>
        <taxon>Mortierellomycetes</taxon>
        <taxon>Mortierellales</taxon>
        <taxon>Mortierellaceae</taxon>
        <taxon>Mortierella</taxon>
    </lineage>
</organism>
<comment type="catalytic activity">
    <reaction evidence="12">
        <text>N(6)-[(R)-dihydrolipoyl]-L-lysyl-[protein] + NAD(+) = N(6)-[(R)-lipoyl]-L-lysyl-[protein] + NADH + H(+)</text>
        <dbReference type="Rhea" id="RHEA:15045"/>
        <dbReference type="Rhea" id="RHEA-COMP:10474"/>
        <dbReference type="Rhea" id="RHEA-COMP:10475"/>
        <dbReference type="ChEBI" id="CHEBI:15378"/>
        <dbReference type="ChEBI" id="CHEBI:57540"/>
        <dbReference type="ChEBI" id="CHEBI:57945"/>
        <dbReference type="ChEBI" id="CHEBI:83099"/>
        <dbReference type="ChEBI" id="CHEBI:83100"/>
        <dbReference type="EC" id="1.8.1.4"/>
    </reaction>
</comment>
<evidence type="ECO:0000256" key="9">
    <source>
        <dbReference type="PIRSR" id="PIRSR000350-2"/>
    </source>
</evidence>
<protein>
    <recommendedName>
        <fullName evidence="2 12">Dihydrolipoyl dehydrogenase</fullName>
        <ecNumber evidence="2 12">1.8.1.4</ecNumber>
    </recommendedName>
</protein>
<dbReference type="PANTHER" id="PTHR22912">
    <property type="entry name" value="DISULFIDE OXIDOREDUCTASE"/>
    <property type="match status" value="1"/>
</dbReference>
<reference evidence="15" key="1">
    <citation type="submission" date="2021-07" db="EMBL/GenBank/DDBJ databases">
        <title>Draft genome of Mortierella alpina, strain LL118, isolated from an aspen leaf litter sample.</title>
        <authorList>
            <person name="Yang S."/>
            <person name="Vinatzer B.A."/>
        </authorList>
    </citation>
    <scope>NUCLEOTIDE SEQUENCE</scope>
    <source>
        <strain evidence="15">LL118</strain>
    </source>
</reference>
<evidence type="ECO:0000256" key="12">
    <source>
        <dbReference type="RuleBase" id="RU003692"/>
    </source>
</evidence>
<dbReference type="Proteomes" id="UP000717515">
    <property type="component" value="Unassembled WGS sequence"/>
</dbReference>
<feature type="active site" description="Proton acceptor" evidence="9">
    <location>
        <position position="534"/>
    </location>
</feature>
<dbReference type="InterPro" id="IPR012999">
    <property type="entry name" value="Pyr_OxRdtase_I_AS"/>
</dbReference>
<dbReference type="AlphaFoldDB" id="A0A9P8CWM6"/>
<evidence type="ECO:0000313" key="15">
    <source>
        <dbReference type="EMBL" id="KAG9321351.1"/>
    </source>
</evidence>
<dbReference type="GO" id="GO:0006103">
    <property type="term" value="P:2-oxoglutarate metabolic process"/>
    <property type="evidence" value="ECO:0007669"/>
    <property type="project" value="TreeGrafter"/>
</dbReference>
<dbReference type="Pfam" id="PF07992">
    <property type="entry name" value="Pyr_redox_2"/>
    <property type="match status" value="1"/>
</dbReference>
<dbReference type="FunFam" id="3.50.50.60:FF:000025">
    <property type="entry name" value="Dihydrolipoyl dehydrogenase"/>
    <property type="match status" value="1"/>
</dbReference>
<evidence type="ECO:0000256" key="5">
    <source>
        <dbReference type="ARBA" id="ARBA00023002"/>
    </source>
</evidence>
<keyword evidence="6 10" id="KW-0520">NAD</keyword>
<dbReference type="PIRSF" id="PIRSF000350">
    <property type="entry name" value="Mercury_reductase_MerA"/>
    <property type="match status" value="1"/>
</dbReference>
<dbReference type="PRINTS" id="PR00411">
    <property type="entry name" value="PNDRDTASEI"/>
</dbReference>
<dbReference type="SUPFAM" id="SSF55424">
    <property type="entry name" value="FAD/NAD-linked reductases, dimerisation (C-terminal) domain"/>
    <property type="match status" value="1"/>
</dbReference>
<proteinExistence type="inferred from homology"/>
<gene>
    <name evidence="15" type="ORF">KVV02_007149</name>
</gene>
<comment type="similarity">
    <text evidence="1 12">Belongs to the class-I pyridine nucleotide-disulfide oxidoreductase family.</text>
</comment>
<dbReference type="InterPro" id="IPR001100">
    <property type="entry name" value="Pyr_nuc-diS_OxRdtase"/>
</dbReference>
<feature type="domain" description="FAD/NAD(P)-binding" evidence="14">
    <location>
        <begin position="86"/>
        <end position="417"/>
    </location>
</feature>
<dbReference type="FunFam" id="3.30.390.30:FF:000001">
    <property type="entry name" value="Dihydrolipoyl dehydrogenase"/>
    <property type="match status" value="1"/>
</dbReference>
<feature type="binding site" evidence="10">
    <location>
        <position position="402"/>
    </location>
    <ligand>
        <name>FAD</name>
        <dbReference type="ChEBI" id="CHEBI:57692"/>
    </ligand>
</feature>
<dbReference type="GO" id="GO:0045252">
    <property type="term" value="C:oxoglutarate dehydrogenase complex"/>
    <property type="evidence" value="ECO:0007669"/>
    <property type="project" value="TreeGrafter"/>
</dbReference>
<dbReference type="GO" id="GO:0004148">
    <property type="term" value="F:dihydrolipoyl dehydrogenase (NADH) activity"/>
    <property type="evidence" value="ECO:0007669"/>
    <property type="project" value="UniProtKB-EC"/>
</dbReference>
<evidence type="ECO:0000259" key="14">
    <source>
        <dbReference type="Pfam" id="PF07992"/>
    </source>
</evidence>
<evidence type="ECO:0000256" key="10">
    <source>
        <dbReference type="PIRSR" id="PIRSR000350-3"/>
    </source>
</evidence>
<feature type="binding site" evidence="10">
    <location>
        <position position="202"/>
    </location>
    <ligand>
        <name>FAD</name>
        <dbReference type="ChEBI" id="CHEBI:57692"/>
    </ligand>
</feature>
<evidence type="ECO:0000256" key="3">
    <source>
        <dbReference type="ARBA" id="ARBA00022630"/>
    </source>
</evidence>
<dbReference type="GO" id="GO:0005739">
    <property type="term" value="C:mitochondrion"/>
    <property type="evidence" value="ECO:0007669"/>
    <property type="project" value="TreeGrafter"/>
</dbReference>
<name>A0A9P8CWM6_MORAP</name>
<evidence type="ECO:0000256" key="2">
    <source>
        <dbReference type="ARBA" id="ARBA00012608"/>
    </source>
</evidence>
<dbReference type="Gene3D" id="3.30.390.30">
    <property type="match status" value="1"/>
</dbReference>
<dbReference type="EMBL" id="JAIFTL010000210">
    <property type="protein sequence ID" value="KAG9321351.1"/>
    <property type="molecule type" value="Genomic_DNA"/>
</dbReference>